<keyword evidence="6" id="KW-0805">Transcription regulation</keyword>
<comment type="subcellular location">
    <subcellularLocation>
        <location evidence="2">Cytoplasm</location>
    </subcellularLocation>
    <subcellularLocation>
        <location evidence="1">Nucleus</location>
    </subcellularLocation>
</comment>
<dbReference type="GO" id="GO:0030015">
    <property type="term" value="C:CCR4-NOT core complex"/>
    <property type="evidence" value="ECO:0007669"/>
    <property type="project" value="InterPro"/>
</dbReference>
<evidence type="ECO:0000256" key="5">
    <source>
        <dbReference type="ARBA" id="ARBA00022491"/>
    </source>
</evidence>
<evidence type="ECO:0000259" key="10">
    <source>
        <dbReference type="Pfam" id="PF04065"/>
    </source>
</evidence>
<dbReference type="Proteomes" id="UP000759131">
    <property type="component" value="Unassembled WGS sequence"/>
</dbReference>
<keyword evidence="4" id="KW-0963">Cytoplasm</keyword>
<feature type="region of interest" description="Disordered" evidence="9">
    <location>
        <begin position="34"/>
        <end position="54"/>
    </location>
</feature>
<reference evidence="11" key="1">
    <citation type="submission" date="2020-11" db="EMBL/GenBank/DDBJ databases">
        <authorList>
            <person name="Tran Van P."/>
        </authorList>
    </citation>
    <scope>NUCLEOTIDE SEQUENCE</scope>
</reference>
<comment type="similarity">
    <text evidence="3">Belongs to the CNOT2/3/5 family.</text>
</comment>
<dbReference type="PANTHER" id="PTHR23326">
    <property type="entry name" value="CCR4 NOT-RELATED"/>
    <property type="match status" value="1"/>
</dbReference>
<name>A0A7R9QFN5_9ACAR</name>
<dbReference type="GO" id="GO:0006355">
    <property type="term" value="P:regulation of DNA-templated transcription"/>
    <property type="evidence" value="ECO:0007669"/>
    <property type="project" value="InterPro"/>
</dbReference>
<protein>
    <recommendedName>
        <fullName evidence="10">CCR4-Not complex component Not N-terminal domain-containing protein</fullName>
    </recommendedName>
</protein>
<feature type="domain" description="CCR4-Not complex component Not N-terminal" evidence="10">
    <location>
        <begin position="107"/>
        <end position="191"/>
    </location>
</feature>
<proteinExistence type="inferred from homology"/>
<evidence type="ECO:0000256" key="2">
    <source>
        <dbReference type="ARBA" id="ARBA00004496"/>
    </source>
</evidence>
<dbReference type="AlphaFoldDB" id="A0A7R9QFN5"/>
<evidence type="ECO:0000256" key="4">
    <source>
        <dbReference type="ARBA" id="ARBA00022490"/>
    </source>
</evidence>
<sequence length="191" mass="22077">MSVDNNGQQLPTIYCPTDTIDVNDENVIRPELVANNSPAKAHKQKTSSREPDLKGLTPIVDVDMFREAQARRAELIQEQLVTELRRTGAQQDTIQCDNNTTIDMADQRKQQEIEKCIKKVAEGVETFEDIWQKVHNASNSNQKKKYEADLKTEIKKLQRLRDQIKTWVASSEIKDKRQLLENRKLIETQME</sequence>
<dbReference type="GO" id="GO:0005634">
    <property type="term" value="C:nucleus"/>
    <property type="evidence" value="ECO:0007669"/>
    <property type="project" value="UniProtKB-SubCell"/>
</dbReference>
<accession>A0A7R9QFN5</accession>
<evidence type="ECO:0000313" key="11">
    <source>
        <dbReference type="EMBL" id="CAD7642497.1"/>
    </source>
</evidence>
<evidence type="ECO:0000256" key="8">
    <source>
        <dbReference type="ARBA" id="ARBA00023242"/>
    </source>
</evidence>
<organism evidence="11">
    <name type="scientific">Medioppia subpectinata</name>
    <dbReference type="NCBI Taxonomy" id="1979941"/>
    <lineage>
        <taxon>Eukaryota</taxon>
        <taxon>Metazoa</taxon>
        <taxon>Ecdysozoa</taxon>
        <taxon>Arthropoda</taxon>
        <taxon>Chelicerata</taxon>
        <taxon>Arachnida</taxon>
        <taxon>Acari</taxon>
        <taxon>Acariformes</taxon>
        <taxon>Sarcoptiformes</taxon>
        <taxon>Oribatida</taxon>
        <taxon>Brachypylina</taxon>
        <taxon>Oppioidea</taxon>
        <taxon>Oppiidae</taxon>
        <taxon>Medioppia</taxon>
    </lineage>
</organism>
<dbReference type="EMBL" id="CAJPIZ010027324">
    <property type="protein sequence ID" value="CAG2119222.1"/>
    <property type="molecule type" value="Genomic_DNA"/>
</dbReference>
<feature type="non-terminal residue" evidence="11">
    <location>
        <position position="1"/>
    </location>
</feature>
<evidence type="ECO:0000256" key="9">
    <source>
        <dbReference type="SAM" id="MobiDB-lite"/>
    </source>
</evidence>
<keyword evidence="7" id="KW-0804">Transcription</keyword>
<keyword evidence="12" id="KW-1185">Reference proteome</keyword>
<dbReference type="InterPro" id="IPR007207">
    <property type="entry name" value="Not_N"/>
</dbReference>
<dbReference type="InterPro" id="IPR040168">
    <property type="entry name" value="Not2/3/5"/>
</dbReference>
<evidence type="ECO:0000256" key="7">
    <source>
        <dbReference type="ARBA" id="ARBA00023163"/>
    </source>
</evidence>
<evidence type="ECO:0000256" key="3">
    <source>
        <dbReference type="ARBA" id="ARBA00007682"/>
    </source>
</evidence>
<evidence type="ECO:0000256" key="6">
    <source>
        <dbReference type="ARBA" id="ARBA00023015"/>
    </source>
</evidence>
<dbReference type="Pfam" id="PF04065">
    <property type="entry name" value="Not3"/>
    <property type="match status" value="1"/>
</dbReference>
<evidence type="ECO:0000256" key="1">
    <source>
        <dbReference type="ARBA" id="ARBA00004123"/>
    </source>
</evidence>
<keyword evidence="8" id="KW-0539">Nucleus</keyword>
<dbReference type="EMBL" id="OC881899">
    <property type="protein sequence ID" value="CAD7642497.1"/>
    <property type="molecule type" value="Genomic_DNA"/>
</dbReference>
<gene>
    <name evidence="11" type="ORF">OSB1V03_LOCUS19171</name>
</gene>
<keyword evidence="5" id="KW-0678">Repressor</keyword>
<evidence type="ECO:0000313" key="12">
    <source>
        <dbReference type="Proteomes" id="UP000759131"/>
    </source>
</evidence>
<dbReference type="GO" id="GO:0005737">
    <property type="term" value="C:cytoplasm"/>
    <property type="evidence" value="ECO:0007669"/>
    <property type="project" value="UniProtKB-SubCell"/>
</dbReference>
<dbReference type="OrthoDB" id="293823at2759"/>